<evidence type="ECO:0000313" key="2">
    <source>
        <dbReference type="EMBL" id="MBB6017467.1"/>
    </source>
</evidence>
<name>A0A5C4Y8S5_9DEIO</name>
<evidence type="ECO:0000313" key="3">
    <source>
        <dbReference type="EMBL" id="TNM71993.1"/>
    </source>
</evidence>
<dbReference type="Pfam" id="PF20066">
    <property type="entry name" value="Glyoxalase_8"/>
    <property type="match status" value="1"/>
</dbReference>
<evidence type="ECO:0000259" key="1">
    <source>
        <dbReference type="Pfam" id="PF20066"/>
    </source>
</evidence>
<organism evidence="3 4">
    <name type="scientific">Deinococcus radiopugnans ATCC 19172</name>
    <dbReference type="NCBI Taxonomy" id="585398"/>
    <lineage>
        <taxon>Bacteria</taxon>
        <taxon>Thermotogati</taxon>
        <taxon>Deinococcota</taxon>
        <taxon>Deinococci</taxon>
        <taxon>Deinococcales</taxon>
        <taxon>Deinococcaceae</taxon>
        <taxon>Deinococcus</taxon>
    </lineage>
</organism>
<reference evidence="2 5" key="2">
    <citation type="submission" date="2020-08" db="EMBL/GenBank/DDBJ databases">
        <title>Genomic Encyclopedia of Type Strains, Phase IV (KMG-IV): sequencing the most valuable type-strain genomes for metagenomic binning, comparative biology and taxonomic classification.</title>
        <authorList>
            <person name="Goeker M."/>
        </authorList>
    </citation>
    <scope>NUCLEOTIDE SEQUENCE [LARGE SCALE GENOMIC DNA]</scope>
    <source>
        <strain evidence="2 5">DSM 12027</strain>
    </source>
</reference>
<dbReference type="EMBL" id="VDMO01000005">
    <property type="protein sequence ID" value="TNM71993.1"/>
    <property type="molecule type" value="Genomic_DNA"/>
</dbReference>
<dbReference type="RefSeq" id="WP_139401749.1">
    <property type="nucleotide sequence ID" value="NZ_JACHEW010000014.1"/>
</dbReference>
<evidence type="ECO:0000313" key="5">
    <source>
        <dbReference type="Proteomes" id="UP000629870"/>
    </source>
</evidence>
<dbReference type="AlphaFoldDB" id="A0A5C4Y8S5"/>
<comment type="caution">
    <text evidence="3">The sequence shown here is derived from an EMBL/GenBank/DDBJ whole genome shotgun (WGS) entry which is preliminary data.</text>
</comment>
<accession>A0A5C4Y8S5</accession>
<dbReference type="EMBL" id="JACHEW010000014">
    <property type="protein sequence ID" value="MBB6017467.1"/>
    <property type="molecule type" value="Genomic_DNA"/>
</dbReference>
<dbReference type="Proteomes" id="UP000629870">
    <property type="component" value="Unassembled WGS sequence"/>
</dbReference>
<protein>
    <recommendedName>
        <fullName evidence="1">Glyoxalase-related protein domain-containing protein</fullName>
    </recommendedName>
</protein>
<keyword evidence="5" id="KW-1185">Reference proteome</keyword>
<proteinExistence type="predicted"/>
<sequence length="444" mass="49346">MPVISTEQLKAAANTLRAAAHTKRGLEVLRILSHGHTLELTARFLGYHDWNTAAGLLRQGRPLAFDLPGAGARAGQFLGELPQSVQDQLGQQLLACVDAAAFAGTALAAEALVRRDHEIQARPRDRQAQIRAVTGDDPVRVAAALRCLARHEAARYPLSEHLGYDRVTVMDASRERQVLPGDGPQVLGRGIDTAVQGPQATTRALQDETTLEHRRDLVVHAPSDQHLSLLRQEWRWRSSDLTITLGLGHQEDAAAVLDRYGWTGAVIYHVSSNRAEMHAELSSLRTRADHQPTSSERAAYHQLLRVHASRRDARYQAYRQQSGQRPVRGPVQTSVVSDLLKTLSPELKLDHTRLWKDGSGHLVLTSEPYDTVARLQSNAAYGPLRQAGWTVEFSESLHYPGSCVLVTLRSGRTATDLRRELKERRRQALQRQLQQEQDDFAGRS</sequence>
<dbReference type="Proteomes" id="UP000313988">
    <property type="component" value="Unassembled WGS sequence"/>
</dbReference>
<dbReference type="OrthoDB" id="7350221at2"/>
<reference evidence="3 4" key="1">
    <citation type="submission" date="2019-06" db="EMBL/GenBank/DDBJ databases">
        <title>Genome sequence of Deinococcus radiopugnans ATCC 19172.</title>
        <authorList>
            <person name="Maclea K.S."/>
            <person name="Maynard C.R."/>
        </authorList>
    </citation>
    <scope>NUCLEOTIDE SEQUENCE [LARGE SCALE GENOMIC DNA]</scope>
    <source>
        <strain evidence="3 4">ATCC 19172</strain>
    </source>
</reference>
<feature type="domain" description="Glyoxalase-related protein" evidence="1">
    <location>
        <begin position="4"/>
        <end position="62"/>
    </location>
</feature>
<evidence type="ECO:0000313" key="4">
    <source>
        <dbReference type="Proteomes" id="UP000313988"/>
    </source>
</evidence>
<dbReference type="InterPro" id="IPR045517">
    <property type="entry name" value="Glyoxalase_8"/>
</dbReference>
<gene>
    <name evidence="3" type="ORF">FHR04_06420</name>
    <name evidence="2" type="ORF">HNQ04_002732</name>
</gene>